<protein>
    <submittedName>
        <fullName evidence="2">Uncharacterized protein</fullName>
    </submittedName>
</protein>
<sequence>MEKNRFLEHLKNYPHLYEFEEKNDSEYSGVLVRDKEYHTITFFSDDAIKEGEIVSLLKNTHHGRNVEWISRVTGYFSKINSWNKGKKSEFKDRYRTGI</sequence>
<organism evidence="2">
    <name type="scientific">candidate division TA06 bacterium ADurb.Bin131</name>
    <dbReference type="NCBI Taxonomy" id="1852827"/>
    <lineage>
        <taxon>Bacteria</taxon>
        <taxon>Bacteria division TA06</taxon>
    </lineage>
</organism>
<dbReference type="InterPro" id="IPR012833">
    <property type="entry name" value="NrdD"/>
</dbReference>
<evidence type="ECO:0000313" key="2">
    <source>
        <dbReference type="EMBL" id="OQB75229.1"/>
    </source>
</evidence>
<dbReference type="EMBL" id="MWDQ01000020">
    <property type="protein sequence ID" value="OQB75229.1"/>
    <property type="molecule type" value="Genomic_DNA"/>
</dbReference>
<accession>A0A1V6CE99</accession>
<name>A0A1V6CE99_UNCT6</name>
<dbReference type="Pfam" id="PF13597">
    <property type="entry name" value="NRDD"/>
    <property type="match status" value="1"/>
</dbReference>
<dbReference type="GO" id="GO:0008998">
    <property type="term" value="F:ribonucleoside-triphosphate reductase (thioredoxin) activity"/>
    <property type="evidence" value="ECO:0007669"/>
    <property type="project" value="InterPro"/>
</dbReference>
<evidence type="ECO:0000313" key="1">
    <source>
        <dbReference type="EMBL" id="OQB73210.1"/>
    </source>
</evidence>
<dbReference type="GO" id="GO:0006260">
    <property type="term" value="P:DNA replication"/>
    <property type="evidence" value="ECO:0007669"/>
    <property type="project" value="InterPro"/>
</dbReference>
<dbReference type="Proteomes" id="UP000485562">
    <property type="component" value="Unassembled WGS sequence"/>
</dbReference>
<dbReference type="AlphaFoldDB" id="A0A1V6CE99"/>
<gene>
    <name evidence="2" type="ORF">BWX89_00088</name>
    <name evidence="1" type="ORF">BWX89_01068</name>
</gene>
<proteinExistence type="predicted"/>
<comment type="caution">
    <text evidence="2">The sequence shown here is derived from an EMBL/GenBank/DDBJ whole genome shotgun (WGS) entry which is preliminary data.</text>
</comment>
<dbReference type="EMBL" id="MWDQ01000091">
    <property type="protein sequence ID" value="OQB73210.1"/>
    <property type="molecule type" value="Genomic_DNA"/>
</dbReference>
<reference evidence="2" key="1">
    <citation type="submission" date="2017-02" db="EMBL/GenBank/DDBJ databases">
        <title>Delving into the versatile metabolic prowess of the omnipresent phylum Bacteroidetes.</title>
        <authorList>
            <person name="Nobu M.K."/>
            <person name="Mei R."/>
            <person name="Narihiro T."/>
            <person name="Kuroda K."/>
            <person name="Liu W.-T."/>
        </authorList>
    </citation>
    <scope>NUCLEOTIDE SEQUENCE</scope>
    <source>
        <strain evidence="2">ADurb.Bin131</strain>
    </source>
</reference>